<evidence type="ECO:0000256" key="1">
    <source>
        <dbReference type="SAM" id="MobiDB-lite"/>
    </source>
</evidence>
<dbReference type="HOGENOM" id="CLU_784271_0_0_1"/>
<dbReference type="OrthoDB" id="3099122at2759"/>
<name>A0A0C9X5B4_9AGAR</name>
<reference evidence="3" key="2">
    <citation type="submission" date="2015-01" db="EMBL/GenBank/DDBJ databases">
        <title>Evolutionary Origins and Diversification of the Mycorrhizal Mutualists.</title>
        <authorList>
            <consortium name="DOE Joint Genome Institute"/>
            <consortium name="Mycorrhizal Genomics Consortium"/>
            <person name="Kohler A."/>
            <person name="Kuo A."/>
            <person name="Nagy L.G."/>
            <person name="Floudas D."/>
            <person name="Copeland A."/>
            <person name="Barry K.W."/>
            <person name="Cichocki N."/>
            <person name="Veneault-Fourrey C."/>
            <person name="LaButti K."/>
            <person name="Lindquist E.A."/>
            <person name="Lipzen A."/>
            <person name="Lundell T."/>
            <person name="Morin E."/>
            <person name="Murat C."/>
            <person name="Riley R."/>
            <person name="Ohm R."/>
            <person name="Sun H."/>
            <person name="Tunlid A."/>
            <person name="Henrissat B."/>
            <person name="Grigoriev I.V."/>
            <person name="Hibbett D.S."/>
            <person name="Martin F."/>
        </authorList>
    </citation>
    <scope>NUCLEOTIDE SEQUENCE [LARGE SCALE GENOMIC DNA]</scope>
    <source>
        <strain evidence="3">LaAM-08-1</strain>
    </source>
</reference>
<reference evidence="2 3" key="1">
    <citation type="submission" date="2014-04" db="EMBL/GenBank/DDBJ databases">
        <authorList>
            <consortium name="DOE Joint Genome Institute"/>
            <person name="Kuo A."/>
            <person name="Kohler A."/>
            <person name="Nagy L.G."/>
            <person name="Floudas D."/>
            <person name="Copeland A."/>
            <person name="Barry K.W."/>
            <person name="Cichocki N."/>
            <person name="Veneault-Fourrey C."/>
            <person name="LaButti K."/>
            <person name="Lindquist E.A."/>
            <person name="Lipzen A."/>
            <person name="Lundell T."/>
            <person name="Morin E."/>
            <person name="Murat C."/>
            <person name="Sun H."/>
            <person name="Tunlid A."/>
            <person name="Henrissat B."/>
            <person name="Grigoriev I.V."/>
            <person name="Hibbett D.S."/>
            <person name="Martin F."/>
            <person name="Nordberg H.P."/>
            <person name="Cantor M.N."/>
            <person name="Hua S.X."/>
        </authorList>
    </citation>
    <scope>NUCLEOTIDE SEQUENCE [LARGE SCALE GENOMIC DNA]</scope>
    <source>
        <strain evidence="2 3">LaAM-08-1</strain>
    </source>
</reference>
<dbReference type="AlphaFoldDB" id="A0A0C9X5B4"/>
<feature type="region of interest" description="Disordered" evidence="1">
    <location>
        <begin position="59"/>
        <end position="104"/>
    </location>
</feature>
<feature type="compositionally biased region" description="Polar residues" evidence="1">
    <location>
        <begin position="126"/>
        <end position="144"/>
    </location>
</feature>
<protein>
    <submittedName>
        <fullName evidence="2">Uncharacterized protein</fullName>
    </submittedName>
</protein>
<keyword evidence="3" id="KW-1185">Reference proteome</keyword>
<feature type="region of interest" description="Disordered" evidence="1">
    <location>
        <begin position="116"/>
        <end position="164"/>
    </location>
</feature>
<sequence length="354" mass="38442">DFNEPGISSLASGSNPKSIFASEKPASAGSNLSQVPISPACNQLSHSIFDFQAPPLHLNTSSSPASGSNPFTGSNRPPHSIFDFQAPPLSHSDASSSPASGSLSFTASNRPPYSVFDFQAPPLSHSDMSSSPASGLNPSASNRPDLSVFDSRQSHESSTGGTGRVVIVPTAPGQALAFLPALILIHTQDRSTPRPPCSTELLDLDPNSPRARGLLRKQNLVVRWEDADTDPRIGNVAKAFTKVWERAYDQDASLDLVVRTLQDAIDKMYTEPDDLTEDSMDSDYGHIHRETLKCLPEKITTTSHYRYVLAMLRQDKERLHEQIETDRDMVAAMDATLEALRSFVVDKGKGRDRG</sequence>
<gene>
    <name evidence="2" type="ORF">K443DRAFT_107269</name>
</gene>
<dbReference type="Proteomes" id="UP000054477">
    <property type="component" value="Unassembled WGS sequence"/>
</dbReference>
<feature type="region of interest" description="Disordered" evidence="1">
    <location>
        <begin position="1"/>
        <end position="32"/>
    </location>
</feature>
<proteinExistence type="predicted"/>
<feature type="non-terminal residue" evidence="2">
    <location>
        <position position="354"/>
    </location>
</feature>
<feature type="compositionally biased region" description="Low complexity" evidence="1">
    <location>
        <begin position="90"/>
        <end position="104"/>
    </location>
</feature>
<evidence type="ECO:0000313" key="3">
    <source>
        <dbReference type="Proteomes" id="UP000054477"/>
    </source>
</evidence>
<feature type="compositionally biased region" description="Polar residues" evidence="1">
    <location>
        <begin position="59"/>
        <end position="77"/>
    </location>
</feature>
<evidence type="ECO:0000313" key="2">
    <source>
        <dbReference type="EMBL" id="KIJ96438.1"/>
    </source>
</evidence>
<accession>A0A0C9X5B4</accession>
<dbReference type="EMBL" id="KN838721">
    <property type="protein sequence ID" value="KIJ96438.1"/>
    <property type="molecule type" value="Genomic_DNA"/>
</dbReference>
<organism evidence="2 3">
    <name type="scientific">Laccaria amethystina LaAM-08-1</name>
    <dbReference type="NCBI Taxonomy" id="1095629"/>
    <lineage>
        <taxon>Eukaryota</taxon>
        <taxon>Fungi</taxon>
        <taxon>Dikarya</taxon>
        <taxon>Basidiomycota</taxon>
        <taxon>Agaricomycotina</taxon>
        <taxon>Agaricomycetes</taxon>
        <taxon>Agaricomycetidae</taxon>
        <taxon>Agaricales</taxon>
        <taxon>Agaricineae</taxon>
        <taxon>Hydnangiaceae</taxon>
        <taxon>Laccaria</taxon>
    </lineage>
</organism>